<dbReference type="InterPro" id="IPR019734">
    <property type="entry name" value="TPR_rpt"/>
</dbReference>
<reference evidence="3 4" key="1">
    <citation type="submission" date="2019-07" db="EMBL/GenBank/DDBJ databases">
        <title>Whole genome shotgun sequence of Rhodospirillum oryzae NBRC 107573.</title>
        <authorList>
            <person name="Hosoyama A."/>
            <person name="Uohara A."/>
            <person name="Ohji S."/>
            <person name="Ichikawa N."/>
        </authorList>
    </citation>
    <scope>NUCLEOTIDE SEQUENCE [LARGE SCALE GENOMIC DNA]</scope>
    <source>
        <strain evidence="3 4">NBRC 107573</strain>
    </source>
</reference>
<evidence type="ECO:0000256" key="2">
    <source>
        <dbReference type="PROSITE-ProRule" id="PRU00339"/>
    </source>
</evidence>
<dbReference type="PANTHER" id="PTHR12788:SF10">
    <property type="entry name" value="PROTEIN-TYROSINE SULFOTRANSFERASE"/>
    <property type="match status" value="1"/>
</dbReference>
<dbReference type="Pfam" id="PF13469">
    <property type="entry name" value="Sulfotransfer_3"/>
    <property type="match status" value="1"/>
</dbReference>
<dbReference type="SUPFAM" id="SSF48452">
    <property type="entry name" value="TPR-like"/>
    <property type="match status" value="2"/>
</dbReference>
<dbReference type="InterPro" id="IPR026634">
    <property type="entry name" value="TPST-like"/>
</dbReference>
<keyword evidence="4" id="KW-1185">Reference proteome</keyword>
<dbReference type="PANTHER" id="PTHR12788">
    <property type="entry name" value="PROTEIN-TYROSINE SULFOTRANSFERASE 2"/>
    <property type="match status" value="1"/>
</dbReference>
<dbReference type="Gene3D" id="1.25.40.10">
    <property type="entry name" value="Tetratricopeptide repeat domain"/>
    <property type="match status" value="3"/>
</dbReference>
<dbReference type="Pfam" id="PF13414">
    <property type="entry name" value="TPR_11"/>
    <property type="match status" value="1"/>
</dbReference>
<dbReference type="EMBL" id="BJZO01000115">
    <property type="protein sequence ID" value="GEO82824.1"/>
    <property type="molecule type" value="Genomic_DNA"/>
</dbReference>
<dbReference type="AlphaFoldDB" id="A0A512HBJ6"/>
<dbReference type="OrthoDB" id="9800698at2"/>
<dbReference type="InterPro" id="IPR027417">
    <property type="entry name" value="P-loop_NTPase"/>
</dbReference>
<evidence type="ECO:0000256" key="1">
    <source>
        <dbReference type="ARBA" id="ARBA00022679"/>
    </source>
</evidence>
<dbReference type="RefSeq" id="WP_147164851.1">
    <property type="nucleotide sequence ID" value="NZ_BJZO01000115.1"/>
</dbReference>
<feature type="repeat" description="TPR" evidence="2">
    <location>
        <begin position="123"/>
        <end position="156"/>
    </location>
</feature>
<organism evidence="3 4">
    <name type="scientific">Pararhodospirillum oryzae</name>
    <dbReference type="NCBI Taxonomy" id="478448"/>
    <lineage>
        <taxon>Bacteria</taxon>
        <taxon>Pseudomonadati</taxon>
        <taxon>Pseudomonadota</taxon>
        <taxon>Alphaproteobacteria</taxon>
        <taxon>Rhodospirillales</taxon>
        <taxon>Rhodospirillaceae</taxon>
        <taxon>Pararhodospirillum</taxon>
    </lineage>
</organism>
<evidence type="ECO:0000313" key="4">
    <source>
        <dbReference type="Proteomes" id="UP000321567"/>
    </source>
</evidence>
<dbReference type="GO" id="GO:0008476">
    <property type="term" value="F:protein-tyrosine sulfotransferase activity"/>
    <property type="evidence" value="ECO:0007669"/>
    <property type="project" value="InterPro"/>
</dbReference>
<dbReference type="Pfam" id="PF14559">
    <property type="entry name" value="TPR_19"/>
    <property type="match status" value="2"/>
</dbReference>
<feature type="repeat" description="TPR" evidence="2">
    <location>
        <begin position="157"/>
        <end position="190"/>
    </location>
</feature>
<keyword evidence="2" id="KW-0802">TPR repeat</keyword>
<dbReference type="PROSITE" id="PS50293">
    <property type="entry name" value="TPR_REGION"/>
    <property type="match status" value="1"/>
</dbReference>
<dbReference type="InterPro" id="IPR011990">
    <property type="entry name" value="TPR-like_helical_dom_sf"/>
</dbReference>
<feature type="repeat" description="TPR" evidence="2">
    <location>
        <begin position="327"/>
        <end position="360"/>
    </location>
</feature>
<gene>
    <name evidence="3" type="ORF">ROR02_29550</name>
</gene>
<protein>
    <submittedName>
        <fullName evidence="3">Sulfotransferase</fullName>
    </submittedName>
</protein>
<dbReference type="PROSITE" id="PS50005">
    <property type="entry name" value="TPR"/>
    <property type="match status" value="3"/>
</dbReference>
<accession>A0A512HBJ6</accession>
<name>A0A512HBJ6_9PROT</name>
<dbReference type="SMART" id="SM00028">
    <property type="entry name" value="TPR"/>
    <property type="match status" value="8"/>
</dbReference>
<proteinExistence type="predicted"/>
<evidence type="ECO:0000313" key="3">
    <source>
        <dbReference type="EMBL" id="GEO82824.1"/>
    </source>
</evidence>
<sequence length="718" mass="77340">MPRAPRPVAPSPARVAGTARLVPLLETARRLQAAGHWREAEAAWRQVLAQDDRVPEALAALAGLALRAGQPGAALSLAERAATLAPEDTQALLAFGHALLETGRPGPAAQVLDRVLGRKPRLPEALLLRGLAAGRQGQRDPAIDWFRKALRARKDYPEAHLNLGTCLAQAGQTDEALRHFNRAVALDPRAPLAHLNLAQALLDAGFPARAREHAAKARALGGDPLAALLMQARALEAEDNFPATLATWRALLALAPAHPGLLNDAATFLLNDNRLDEAVAWQRRAVALRPAEAVLRRNLITGLMSAGAVAEAEERMKAWVAASPGAPLAWRLLGDVRVRAGRFEAARTALGRAWTLDPADDSHAVALTTTGRLGPENPWGDRIAARAGAAQAAGTLGVDLAYAAGKVWDDRKEYDRAFAAYRVANTVRGAEAPFDAEAHDAEISALIDTFTPALFQDLAGLGSSSEVPVLVVGLPRSGTTLAEQIIASHPQAAGAGELTHFSRLEAVLPWLVGNGPGADPYPGCARALTPAALDPFIAQYLAALERVGGARARRVVDKLPNNFLRLGLFALAFPRGRVVHCRRDLADTCLSLYFQNFMGGHAFRHDLATLGRYARAHERVMAHWRQVLPVPMLDLDYARLVADPETEARALLAFLDLSWDPAVLAFHQRRQQPVATASRWQVRQPITTRSVARWRAYAAHLGPLLRELGEPWSTEVAQ</sequence>
<keyword evidence="1 3" id="KW-0808">Transferase</keyword>
<dbReference type="Gene3D" id="3.40.50.300">
    <property type="entry name" value="P-loop containing nucleotide triphosphate hydrolases"/>
    <property type="match status" value="1"/>
</dbReference>
<dbReference type="SUPFAM" id="SSF52540">
    <property type="entry name" value="P-loop containing nucleoside triphosphate hydrolases"/>
    <property type="match status" value="1"/>
</dbReference>
<dbReference type="Proteomes" id="UP000321567">
    <property type="component" value="Unassembled WGS sequence"/>
</dbReference>
<dbReference type="Pfam" id="PF13432">
    <property type="entry name" value="TPR_16"/>
    <property type="match status" value="1"/>
</dbReference>
<comment type="caution">
    <text evidence="3">The sequence shown here is derived from an EMBL/GenBank/DDBJ whole genome shotgun (WGS) entry which is preliminary data.</text>
</comment>